<dbReference type="InterPro" id="IPR015421">
    <property type="entry name" value="PyrdxlP-dep_Trfase_major"/>
</dbReference>
<dbReference type="Pfam" id="PF00155">
    <property type="entry name" value="Aminotran_1_2"/>
    <property type="match status" value="1"/>
</dbReference>
<sequence>MTEPARPPQSAMIDMSRTHPPLVPATFDPEYRAALAEALSLSTPSEIVGAHRWMGTEADRTAGASFTARRLGAAPDPGRVVVTNGTQSAFTMLLGGLVGQGSVLAVESLTYPPILVMAERLGFEPRGVAMDGEGILPDALAALCRDRRPKALYLLSTLQNPTTATMSLERRQAVIEVARRYDLQIIEDDIYSLLPERTPPPLAALAPERTWYILGVAKSIAAGMKIAYLVAPSPAEAERQFWPGVRATFWMAAPISAATSTRLIERGGDQRIIDAVRTEMRQRHHIVRPILDGLDVVTADGALHLWVRLPRGSSASGLAALVRRRGVIIGTAAPYALPGEQAPEAVRIGIGHARSHQELEAAMRAVAASHADAWTAD</sequence>
<protein>
    <submittedName>
        <fullName evidence="2">DNA-binding transcriptional MocR family regulator</fullName>
    </submittedName>
</protein>
<dbReference type="InterPro" id="IPR015424">
    <property type="entry name" value="PyrdxlP-dep_Trfase"/>
</dbReference>
<evidence type="ECO:0000313" key="2">
    <source>
        <dbReference type="EMBL" id="MDQ0475435.1"/>
    </source>
</evidence>
<dbReference type="InterPro" id="IPR004839">
    <property type="entry name" value="Aminotransferase_I/II_large"/>
</dbReference>
<dbReference type="SUPFAM" id="SSF53383">
    <property type="entry name" value="PLP-dependent transferases"/>
    <property type="match status" value="1"/>
</dbReference>
<dbReference type="GO" id="GO:0003677">
    <property type="term" value="F:DNA binding"/>
    <property type="evidence" value="ECO:0007669"/>
    <property type="project" value="UniProtKB-KW"/>
</dbReference>
<evidence type="ECO:0000313" key="3">
    <source>
        <dbReference type="Proteomes" id="UP001242480"/>
    </source>
</evidence>
<proteinExistence type="predicted"/>
<keyword evidence="2" id="KW-0238">DNA-binding</keyword>
<dbReference type="EMBL" id="JAUSVX010000038">
    <property type="protein sequence ID" value="MDQ0475435.1"/>
    <property type="molecule type" value="Genomic_DNA"/>
</dbReference>
<gene>
    <name evidence="2" type="ORF">QO011_008479</name>
</gene>
<dbReference type="CDD" id="cd00609">
    <property type="entry name" value="AAT_like"/>
    <property type="match status" value="1"/>
</dbReference>
<keyword evidence="3" id="KW-1185">Reference proteome</keyword>
<dbReference type="Gene3D" id="3.40.640.10">
    <property type="entry name" value="Type I PLP-dependent aspartate aminotransferase-like (Major domain)"/>
    <property type="match status" value="1"/>
</dbReference>
<organism evidence="2 3">
    <name type="scientific">Labrys wisconsinensis</name>
    <dbReference type="NCBI Taxonomy" id="425677"/>
    <lineage>
        <taxon>Bacteria</taxon>
        <taxon>Pseudomonadati</taxon>
        <taxon>Pseudomonadota</taxon>
        <taxon>Alphaproteobacteria</taxon>
        <taxon>Hyphomicrobiales</taxon>
        <taxon>Xanthobacteraceae</taxon>
        <taxon>Labrys</taxon>
    </lineage>
</organism>
<reference evidence="2 3" key="1">
    <citation type="submission" date="2023-07" db="EMBL/GenBank/DDBJ databases">
        <title>Genomic Encyclopedia of Type Strains, Phase IV (KMG-IV): sequencing the most valuable type-strain genomes for metagenomic binning, comparative biology and taxonomic classification.</title>
        <authorList>
            <person name="Goeker M."/>
        </authorList>
    </citation>
    <scope>NUCLEOTIDE SEQUENCE [LARGE SCALE GENOMIC DNA]</scope>
    <source>
        <strain evidence="2 3">DSM 19619</strain>
    </source>
</reference>
<dbReference type="RefSeq" id="WP_307286680.1">
    <property type="nucleotide sequence ID" value="NZ_JAUSVX010000038.1"/>
</dbReference>
<dbReference type="PANTHER" id="PTHR46577">
    <property type="entry name" value="HTH-TYPE TRANSCRIPTIONAL REGULATORY PROTEIN GABR"/>
    <property type="match status" value="1"/>
</dbReference>
<feature type="domain" description="Aminotransferase class I/classII large" evidence="1">
    <location>
        <begin position="60"/>
        <end position="365"/>
    </location>
</feature>
<comment type="caution">
    <text evidence="2">The sequence shown here is derived from an EMBL/GenBank/DDBJ whole genome shotgun (WGS) entry which is preliminary data.</text>
</comment>
<dbReference type="InterPro" id="IPR051446">
    <property type="entry name" value="HTH_trans_reg/aminotransferase"/>
</dbReference>
<dbReference type="Proteomes" id="UP001242480">
    <property type="component" value="Unassembled WGS sequence"/>
</dbReference>
<dbReference type="PANTHER" id="PTHR46577:SF1">
    <property type="entry name" value="HTH-TYPE TRANSCRIPTIONAL REGULATORY PROTEIN GABR"/>
    <property type="match status" value="1"/>
</dbReference>
<evidence type="ECO:0000259" key="1">
    <source>
        <dbReference type="Pfam" id="PF00155"/>
    </source>
</evidence>
<name>A0ABU0JMB5_9HYPH</name>
<accession>A0ABU0JMB5</accession>